<keyword evidence="1" id="KW-1133">Transmembrane helix</keyword>
<evidence type="ECO:0000313" key="4">
    <source>
        <dbReference type="Proteomes" id="UP000634134"/>
    </source>
</evidence>
<evidence type="ECO:0000259" key="2">
    <source>
        <dbReference type="Pfam" id="PF01757"/>
    </source>
</evidence>
<keyword evidence="3" id="KW-0012">Acyltransferase</keyword>
<dbReference type="InterPro" id="IPR050879">
    <property type="entry name" value="Acyltransferase_3"/>
</dbReference>
<dbReference type="PANTHER" id="PTHR23028:SF53">
    <property type="entry name" value="ACYL_TRANSF_3 DOMAIN-CONTAINING PROTEIN"/>
    <property type="match status" value="1"/>
</dbReference>
<feature type="transmembrane region" description="Helical" evidence="1">
    <location>
        <begin position="35"/>
        <end position="56"/>
    </location>
</feature>
<feature type="transmembrane region" description="Helical" evidence="1">
    <location>
        <begin position="299"/>
        <end position="315"/>
    </location>
</feature>
<feature type="transmembrane region" description="Helical" evidence="1">
    <location>
        <begin position="114"/>
        <end position="130"/>
    </location>
</feature>
<dbReference type="Pfam" id="PF01757">
    <property type="entry name" value="Acyl_transf_3"/>
    <property type="match status" value="1"/>
</dbReference>
<dbReference type="Proteomes" id="UP000634134">
    <property type="component" value="Unassembled WGS sequence"/>
</dbReference>
<feature type="transmembrane region" description="Helical" evidence="1">
    <location>
        <begin position="223"/>
        <end position="243"/>
    </location>
</feature>
<feature type="transmembrane region" description="Helical" evidence="1">
    <location>
        <begin position="195"/>
        <end position="216"/>
    </location>
</feature>
<reference evidence="4" key="1">
    <citation type="submission" date="2023-07" db="EMBL/GenBank/DDBJ databases">
        <title>Dyadobacter sp. nov 'subterranea' isolated from contaminted grondwater.</title>
        <authorList>
            <person name="Szabo I."/>
            <person name="Al-Omari J."/>
            <person name="Szerdahelyi S.G."/>
            <person name="Rado J."/>
        </authorList>
    </citation>
    <scope>NUCLEOTIDE SEQUENCE [LARGE SCALE GENOMIC DNA]</scope>
    <source>
        <strain evidence="4">UP-52</strain>
    </source>
</reference>
<comment type="caution">
    <text evidence="3">The sequence shown here is derived from an EMBL/GenBank/DDBJ whole genome shotgun (WGS) entry which is preliminary data.</text>
</comment>
<dbReference type="GO" id="GO:0016746">
    <property type="term" value="F:acyltransferase activity"/>
    <property type="evidence" value="ECO:0007669"/>
    <property type="project" value="UniProtKB-KW"/>
</dbReference>
<dbReference type="InterPro" id="IPR002656">
    <property type="entry name" value="Acyl_transf_3_dom"/>
</dbReference>
<sequence length="381" mass="44099">MMQNRDYYFQQLDSLRAISVALVIFFHWFPENKGINIIATGPLGVTMFFVLSGFLITTNLLKSRIALKTNGFWTIYRKFIFKRLLRIFPLYYLVLLVVWIAQFSTYIPKIDTQFYSYPFFYIFYASNVLIEKLHNWSDLLSPYWSLAVEEQFYIFWPLPILITPKKYLGFLVWGFIISAFGFRIFFSSLNLHEGVLMPSSLDSFAFGALWALSLFYKRSNTEFLTAISILVIPMGILFVFFSLEDSVSFFKLIFFKSSMSIFCLYFVVRATTGKGFKYLIGTILNNLVLQYIGKISYGIYIYHMLVPAVLMPFLVKTINRFFSISLTLSDSSAKVTSLFILIMLSSASWILFESPINQLKYKIGFQPAPEGTKSKSTLIST</sequence>
<dbReference type="PANTHER" id="PTHR23028">
    <property type="entry name" value="ACETYLTRANSFERASE"/>
    <property type="match status" value="1"/>
</dbReference>
<feature type="transmembrane region" description="Helical" evidence="1">
    <location>
        <begin position="249"/>
        <end position="268"/>
    </location>
</feature>
<dbReference type="EMBL" id="JACYGY010000005">
    <property type="protein sequence ID" value="MBE9466653.1"/>
    <property type="molecule type" value="Genomic_DNA"/>
</dbReference>
<evidence type="ECO:0000256" key="1">
    <source>
        <dbReference type="SAM" id="Phobius"/>
    </source>
</evidence>
<feature type="transmembrane region" description="Helical" evidence="1">
    <location>
        <begin position="12"/>
        <end position="29"/>
    </location>
</feature>
<proteinExistence type="predicted"/>
<organism evidence="3 4">
    <name type="scientific">Dyadobacter subterraneus</name>
    <dbReference type="NCBI Taxonomy" id="2773304"/>
    <lineage>
        <taxon>Bacteria</taxon>
        <taxon>Pseudomonadati</taxon>
        <taxon>Bacteroidota</taxon>
        <taxon>Cytophagia</taxon>
        <taxon>Cytophagales</taxon>
        <taxon>Spirosomataceae</taxon>
        <taxon>Dyadobacter</taxon>
    </lineage>
</organism>
<feature type="transmembrane region" description="Helical" evidence="1">
    <location>
        <begin position="167"/>
        <end position="189"/>
    </location>
</feature>
<accession>A0ABR9WMP1</accession>
<feature type="transmembrane region" description="Helical" evidence="1">
    <location>
        <begin position="335"/>
        <end position="352"/>
    </location>
</feature>
<protein>
    <submittedName>
        <fullName evidence="3">Acyltransferase</fullName>
    </submittedName>
</protein>
<dbReference type="RefSeq" id="WP_194124938.1">
    <property type="nucleotide sequence ID" value="NZ_JACYGY010000005.1"/>
</dbReference>
<keyword evidence="1" id="KW-0812">Transmembrane</keyword>
<keyword evidence="3" id="KW-0808">Transferase</keyword>
<keyword evidence="4" id="KW-1185">Reference proteome</keyword>
<feature type="domain" description="Acyltransferase 3" evidence="2">
    <location>
        <begin position="11"/>
        <end position="341"/>
    </location>
</feature>
<name>A0ABR9WMP1_9BACT</name>
<gene>
    <name evidence="3" type="ORF">IEE83_32735</name>
</gene>
<keyword evidence="1" id="KW-0472">Membrane</keyword>
<evidence type="ECO:0000313" key="3">
    <source>
        <dbReference type="EMBL" id="MBE9466653.1"/>
    </source>
</evidence>
<feature type="transmembrane region" description="Helical" evidence="1">
    <location>
        <begin position="84"/>
        <end position="102"/>
    </location>
</feature>